<feature type="transmembrane region" description="Helical" evidence="1">
    <location>
        <begin position="88"/>
        <end position="105"/>
    </location>
</feature>
<proteinExistence type="predicted"/>
<evidence type="ECO:0000313" key="3">
    <source>
        <dbReference type="Proteomes" id="UP001271789"/>
    </source>
</evidence>
<feature type="transmembrane region" description="Helical" evidence="1">
    <location>
        <begin position="45"/>
        <end position="76"/>
    </location>
</feature>
<feature type="transmembrane region" description="Helical" evidence="1">
    <location>
        <begin position="20"/>
        <end position="39"/>
    </location>
</feature>
<keyword evidence="1" id="KW-0812">Transmembrane</keyword>
<protein>
    <submittedName>
        <fullName evidence="2">Uncharacterized protein</fullName>
    </submittedName>
</protein>
<keyword evidence="3" id="KW-1185">Reference proteome</keyword>
<gene>
    <name evidence="2" type="ORF">MsAg5_12730</name>
</gene>
<dbReference type="Proteomes" id="UP001271789">
    <property type="component" value="Unassembled WGS sequence"/>
</dbReference>
<organism evidence="2 3">
    <name type="scientific">Methanolapillus africanus</name>
    <dbReference type="NCBI Taxonomy" id="3028297"/>
    <lineage>
        <taxon>Archaea</taxon>
        <taxon>Methanobacteriati</taxon>
        <taxon>Methanobacteriota</taxon>
        <taxon>Stenosarchaea group</taxon>
        <taxon>Methanomicrobia</taxon>
        <taxon>Methanosarcinales</taxon>
        <taxon>Methanosarcinaceae</taxon>
        <taxon>Methanolapillus</taxon>
    </lineage>
</organism>
<name>A0AAE4SDD1_9EURY</name>
<feature type="transmembrane region" description="Helical" evidence="1">
    <location>
        <begin position="111"/>
        <end position="132"/>
    </location>
</feature>
<keyword evidence="1" id="KW-0472">Membrane</keyword>
<feature type="transmembrane region" description="Helical" evidence="1">
    <location>
        <begin position="144"/>
        <end position="163"/>
    </location>
</feature>
<evidence type="ECO:0000256" key="1">
    <source>
        <dbReference type="SAM" id="Phobius"/>
    </source>
</evidence>
<keyword evidence="1" id="KW-1133">Transmembrane helix</keyword>
<evidence type="ECO:0000313" key="2">
    <source>
        <dbReference type="EMBL" id="MDV0447386.1"/>
    </source>
</evidence>
<comment type="caution">
    <text evidence="2">The sequence shown here is derived from an EMBL/GenBank/DDBJ whole genome shotgun (WGS) entry which is preliminary data.</text>
</comment>
<sequence length="166" mass="19286">MRTHHRIWTIRVAQIRRLDVRIHEFPNILVIYMGGLFNQSETRNAIILLSVLLIYFLTLILNIGELFFLLLFLGIFAYGVYSQSPIKSAIFGFCIPFLFVLSYMVTSPDDFSRAFFPYFFVMSLLAGFAGFFAGFGRFEPKQKILYYAYSGLFVLLTFCWFLTGIN</sequence>
<accession>A0AAE4SDD1</accession>
<reference evidence="2" key="1">
    <citation type="submission" date="2023-06" db="EMBL/GenBank/DDBJ databases">
        <title>Genome sequence of Methanosarcinaceae archaeon Ag5.</title>
        <authorList>
            <person name="Protasov E."/>
            <person name="Platt K."/>
            <person name="Poehlein A."/>
            <person name="Daniel R."/>
            <person name="Brune A."/>
        </authorList>
    </citation>
    <scope>NUCLEOTIDE SEQUENCE</scope>
    <source>
        <strain evidence="2">Ag5</strain>
    </source>
</reference>
<dbReference type="EMBL" id="JAWDKD010000019">
    <property type="protein sequence ID" value="MDV0447386.1"/>
    <property type="molecule type" value="Genomic_DNA"/>
</dbReference>
<dbReference type="AlphaFoldDB" id="A0AAE4SDD1"/>